<protein>
    <submittedName>
        <fullName evidence="3">Uncharacterized protein</fullName>
    </submittedName>
</protein>
<evidence type="ECO:0000313" key="3">
    <source>
        <dbReference type="EMBL" id="MDF8333887.1"/>
    </source>
</evidence>
<organism evidence="3 4">
    <name type="scientific">Novosphingobium cyanobacteriorum</name>
    <dbReference type="NCBI Taxonomy" id="3024215"/>
    <lineage>
        <taxon>Bacteria</taxon>
        <taxon>Pseudomonadati</taxon>
        <taxon>Pseudomonadota</taxon>
        <taxon>Alphaproteobacteria</taxon>
        <taxon>Sphingomonadales</taxon>
        <taxon>Sphingomonadaceae</taxon>
        <taxon>Novosphingobium</taxon>
    </lineage>
</organism>
<dbReference type="EMBL" id="JAROCY010000010">
    <property type="protein sequence ID" value="MDF8333887.1"/>
    <property type="molecule type" value="Genomic_DNA"/>
</dbReference>
<gene>
    <name evidence="3" type="ORF">POM99_11795</name>
</gene>
<evidence type="ECO:0000256" key="2">
    <source>
        <dbReference type="SAM" id="SignalP"/>
    </source>
</evidence>
<evidence type="ECO:0000256" key="1">
    <source>
        <dbReference type="SAM" id="MobiDB-lite"/>
    </source>
</evidence>
<comment type="caution">
    <text evidence="3">The sequence shown here is derived from an EMBL/GenBank/DDBJ whole genome shotgun (WGS) entry which is preliminary data.</text>
</comment>
<proteinExistence type="predicted"/>
<dbReference type="RefSeq" id="WP_277278015.1">
    <property type="nucleotide sequence ID" value="NZ_JAROCY010000010.1"/>
</dbReference>
<feature type="region of interest" description="Disordered" evidence="1">
    <location>
        <begin position="158"/>
        <end position="191"/>
    </location>
</feature>
<accession>A0ABT6CNG9</accession>
<sequence length="191" mass="20334">MTRPILLAAAALLALAPATTPAQTAMDPKDATPGQVVTKPLSDLNLKKDEIPPILQSARSDPYTLVGLKRCIDVQGEVARLDSVLGDDVDIAEPSRRGPGVGNIAKSIVGSLIPFGGVIRELTGANENQRQWQLALYAGTARRAFLKGYGQQKGCKYPARSATPAVKAARDAEAAKVKEAEKGSKEQQHRR</sequence>
<reference evidence="3 4" key="1">
    <citation type="submission" date="2023-03" db="EMBL/GenBank/DDBJ databases">
        <title>Novosphingobium cyanobacteriorum sp. nov., isolated from a eutrophic reservoir during the Microcystis bloom period.</title>
        <authorList>
            <person name="Kang M."/>
            <person name="Le V."/>
            <person name="Ko S.-R."/>
            <person name="Lee S.-A."/>
            <person name="Ahn C.-Y."/>
        </authorList>
    </citation>
    <scope>NUCLEOTIDE SEQUENCE [LARGE SCALE GENOMIC DNA]</scope>
    <source>
        <strain evidence="3 4">HBC54</strain>
    </source>
</reference>
<evidence type="ECO:0000313" key="4">
    <source>
        <dbReference type="Proteomes" id="UP001222770"/>
    </source>
</evidence>
<feature type="compositionally biased region" description="Basic and acidic residues" evidence="1">
    <location>
        <begin position="168"/>
        <end position="191"/>
    </location>
</feature>
<keyword evidence="4" id="KW-1185">Reference proteome</keyword>
<name>A0ABT6CNG9_9SPHN</name>
<dbReference type="Proteomes" id="UP001222770">
    <property type="component" value="Unassembled WGS sequence"/>
</dbReference>
<feature type="chain" id="PRO_5046351181" evidence="2">
    <location>
        <begin position="25"/>
        <end position="191"/>
    </location>
</feature>
<keyword evidence="2" id="KW-0732">Signal</keyword>
<feature type="signal peptide" evidence="2">
    <location>
        <begin position="1"/>
        <end position="24"/>
    </location>
</feature>